<evidence type="ECO:0000259" key="1">
    <source>
        <dbReference type="Pfam" id="PF01593"/>
    </source>
</evidence>
<gene>
    <name evidence="2" type="ORF">BCR26_12780</name>
</gene>
<evidence type="ECO:0000313" key="2">
    <source>
        <dbReference type="EMBL" id="OEH82611.1"/>
    </source>
</evidence>
<keyword evidence="3" id="KW-1185">Reference proteome</keyword>
<sequence>MNIFKLKIASMMLVLYLIMSGCGKFAFPNSKVENMADKTDEEIEEHDTIIVGGGITGLTSGYYLKEQDFILLEQSNTVGGRTVSEVHKDFSYAKGTEYLGTPESTLAQMIDELGLEPKEIPSPMDAYFDGKEFYYGHDGVERYLINNSSFDDYKKFTKLIADEYQNYDELPELDYNKRMKQLDHITASKWLKDNDIPEVYSKKYNVTAKGLFGATIDEISALNLIPEVAFDYDETDEELTEEAFAARNTEEAIRQEYENAKKEESGSYSFTKGLTELTNKLGDVLGDKVRTSSTVTNISKDGKEYVITYAQNDGKEKKVRGKNVILAVPAPEALRIAADVISKEKKDIMKNIEYASYATVALFSDEPIFNKAFDLAVPDGYYFTDVYDATWVERAYDETKENADGYIMSVYVAPESSSNHELDTISDQELLENIYRDLDKIFESASSKITGHDIKKFTYGYPVMNPGAYERLLKLHELNEGSLILAGDYMVYPTFEAAVQSGYLASEKINEQGYGKK</sequence>
<dbReference type="RefSeq" id="WP_069698439.1">
    <property type="nucleotide sequence ID" value="NZ_JAGGMA010000021.1"/>
</dbReference>
<comment type="caution">
    <text evidence="2">The sequence shown here is derived from an EMBL/GenBank/DDBJ whole genome shotgun (WGS) entry which is preliminary data.</text>
</comment>
<dbReference type="SUPFAM" id="SSF51905">
    <property type="entry name" value="FAD/NAD(P)-binding domain"/>
    <property type="match status" value="1"/>
</dbReference>
<dbReference type="GO" id="GO:0016491">
    <property type="term" value="F:oxidoreductase activity"/>
    <property type="evidence" value="ECO:0007669"/>
    <property type="project" value="InterPro"/>
</dbReference>
<reference evidence="2 3" key="1">
    <citation type="submission" date="2016-09" db="EMBL/GenBank/DDBJ databases">
        <authorList>
            <person name="Capua I."/>
            <person name="De Benedictis P."/>
            <person name="Joannis T."/>
            <person name="Lombin L.H."/>
            <person name="Cattoli G."/>
        </authorList>
    </citation>
    <scope>NUCLEOTIDE SEQUENCE [LARGE SCALE GENOMIC DNA]</scope>
    <source>
        <strain evidence="2 3">LMG 25899</strain>
    </source>
</reference>
<dbReference type="PROSITE" id="PS51257">
    <property type="entry name" value="PROKAR_LIPOPROTEIN"/>
    <property type="match status" value="1"/>
</dbReference>
<dbReference type="Pfam" id="PF01593">
    <property type="entry name" value="Amino_oxidase"/>
    <property type="match status" value="1"/>
</dbReference>
<dbReference type="EMBL" id="MIEK01000019">
    <property type="protein sequence ID" value="OEH82611.1"/>
    <property type="molecule type" value="Genomic_DNA"/>
</dbReference>
<feature type="domain" description="Amine oxidase" evidence="1">
    <location>
        <begin position="55"/>
        <end position="509"/>
    </location>
</feature>
<protein>
    <recommendedName>
        <fullName evidence="1">Amine oxidase domain-containing protein</fullName>
    </recommendedName>
</protein>
<dbReference type="InterPro" id="IPR002937">
    <property type="entry name" value="Amino_oxidase"/>
</dbReference>
<name>A0A1E5KXJ1_9ENTE</name>
<dbReference type="Proteomes" id="UP000095256">
    <property type="component" value="Unassembled WGS sequence"/>
</dbReference>
<dbReference type="AlphaFoldDB" id="A0A1E5KXJ1"/>
<organism evidence="2 3">
    <name type="scientific">Enterococcus rivorum</name>
    <dbReference type="NCBI Taxonomy" id="762845"/>
    <lineage>
        <taxon>Bacteria</taxon>
        <taxon>Bacillati</taxon>
        <taxon>Bacillota</taxon>
        <taxon>Bacilli</taxon>
        <taxon>Lactobacillales</taxon>
        <taxon>Enterococcaceae</taxon>
        <taxon>Enterococcus</taxon>
    </lineage>
</organism>
<accession>A0A1E5KXJ1</accession>
<dbReference type="PANTHER" id="PTHR42923:SF3">
    <property type="entry name" value="PROTOPORPHYRINOGEN OXIDASE"/>
    <property type="match status" value="1"/>
</dbReference>
<dbReference type="OrthoDB" id="9767561at2"/>
<dbReference type="InterPro" id="IPR050464">
    <property type="entry name" value="Zeta_carotene_desat/Oxidored"/>
</dbReference>
<proteinExistence type="predicted"/>
<evidence type="ECO:0000313" key="3">
    <source>
        <dbReference type="Proteomes" id="UP000095256"/>
    </source>
</evidence>
<dbReference type="STRING" id="762845.BCR26_12780"/>
<dbReference type="InterPro" id="IPR036188">
    <property type="entry name" value="FAD/NAD-bd_sf"/>
</dbReference>
<dbReference type="Gene3D" id="3.50.50.60">
    <property type="entry name" value="FAD/NAD(P)-binding domain"/>
    <property type="match status" value="1"/>
</dbReference>
<dbReference type="PANTHER" id="PTHR42923">
    <property type="entry name" value="PROTOPORPHYRINOGEN OXIDASE"/>
    <property type="match status" value="1"/>
</dbReference>